<proteinExistence type="predicted"/>
<dbReference type="Proteomes" id="UP000278627">
    <property type="component" value="Unassembled WGS sequence"/>
</dbReference>
<evidence type="ECO:0000313" key="3">
    <source>
        <dbReference type="Proteomes" id="UP000278627"/>
    </source>
</evidence>
<reference evidence="4" key="1">
    <citation type="submission" date="2017-02" db="UniProtKB">
        <authorList>
            <consortium name="WormBaseParasite"/>
        </authorList>
    </citation>
    <scope>IDENTIFICATION</scope>
</reference>
<dbReference type="STRING" id="6280.A0A0N4U014"/>
<keyword evidence="1" id="KW-1133">Transmembrane helix</keyword>
<keyword evidence="1" id="KW-0472">Membrane</keyword>
<protein>
    <submittedName>
        <fullName evidence="4">Transmembrane protein</fullName>
    </submittedName>
</protein>
<dbReference type="AlphaFoldDB" id="A0A0N4U014"/>
<organism evidence="4">
    <name type="scientific">Brugia pahangi</name>
    <name type="common">Filarial nematode worm</name>
    <dbReference type="NCBI Taxonomy" id="6280"/>
    <lineage>
        <taxon>Eukaryota</taxon>
        <taxon>Metazoa</taxon>
        <taxon>Ecdysozoa</taxon>
        <taxon>Nematoda</taxon>
        <taxon>Chromadorea</taxon>
        <taxon>Rhabditida</taxon>
        <taxon>Spirurina</taxon>
        <taxon>Spiruromorpha</taxon>
        <taxon>Filarioidea</taxon>
        <taxon>Onchocercidae</taxon>
        <taxon>Brugia</taxon>
    </lineage>
</organism>
<gene>
    <name evidence="2" type="ORF">BPAG_LOCUS14562</name>
</gene>
<evidence type="ECO:0000313" key="2">
    <source>
        <dbReference type="EMBL" id="VDN95747.1"/>
    </source>
</evidence>
<sequence length="100" mass="11740">MDLCPSDWFDSNLVITTPTTIDLTPNGSRNKRKRETTSRIDGIDNLEQPEEQFNQVLNNYFHFSNPTSTTWFQQGLHLNRFLFFISQIFIIFARIAIINK</sequence>
<keyword evidence="3" id="KW-1185">Reference proteome</keyword>
<feature type="transmembrane region" description="Helical" evidence="1">
    <location>
        <begin position="81"/>
        <end position="98"/>
    </location>
</feature>
<reference evidence="2 3" key="2">
    <citation type="submission" date="2018-11" db="EMBL/GenBank/DDBJ databases">
        <authorList>
            <consortium name="Pathogen Informatics"/>
        </authorList>
    </citation>
    <scope>NUCLEOTIDE SEQUENCE [LARGE SCALE GENOMIC DNA]</scope>
</reference>
<accession>A0A0N4U014</accession>
<evidence type="ECO:0000313" key="4">
    <source>
        <dbReference type="WBParaSite" id="BPAG_0001463401-mRNA-1"/>
    </source>
</evidence>
<name>A0A0N4U014_BRUPA</name>
<keyword evidence="1" id="KW-0812">Transmembrane</keyword>
<dbReference type="EMBL" id="UZAD01013768">
    <property type="protein sequence ID" value="VDN95747.1"/>
    <property type="molecule type" value="Genomic_DNA"/>
</dbReference>
<evidence type="ECO:0000256" key="1">
    <source>
        <dbReference type="SAM" id="Phobius"/>
    </source>
</evidence>
<dbReference type="WBParaSite" id="BPAG_0001463401-mRNA-1">
    <property type="protein sequence ID" value="BPAG_0001463401-mRNA-1"/>
    <property type="gene ID" value="BPAG_0001463401"/>
</dbReference>